<protein>
    <submittedName>
        <fullName evidence="2">Uncharacterized protein</fullName>
    </submittedName>
</protein>
<evidence type="ECO:0000256" key="1">
    <source>
        <dbReference type="SAM" id="MobiDB-lite"/>
    </source>
</evidence>
<evidence type="ECO:0000313" key="3">
    <source>
        <dbReference type="Proteomes" id="UP001482620"/>
    </source>
</evidence>
<name>A0ABV0U917_9TELE</name>
<evidence type="ECO:0000313" key="2">
    <source>
        <dbReference type="EMBL" id="MEQ2241680.1"/>
    </source>
</evidence>
<reference evidence="2 3" key="1">
    <citation type="submission" date="2021-06" db="EMBL/GenBank/DDBJ databases">
        <authorList>
            <person name="Palmer J.M."/>
        </authorList>
    </citation>
    <scope>NUCLEOTIDE SEQUENCE [LARGE SCALE GENOMIC DNA]</scope>
    <source>
        <strain evidence="3">if_2019</strain>
        <tissue evidence="2">Muscle</tissue>
    </source>
</reference>
<dbReference type="Proteomes" id="UP001482620">
    <property type="component" value="Unassembled WGS sequence"/>
</dbReference>
<sequence>MITKVLLPSFTCCNVSIISKQRTKALTEQSLLKHYKPCQDVPTLIPTEHEALDAGGTWLGFLQCAVHLLVNSCELYEGFGASSNKTQWSLEQLMLLEGPTAENQQPQRGATGGRNACS</sequence>
<dbReference type="EMBL" id="JAHRIQ010061650">
    <property type="protein sequence ID" value="MEQ2241680.1"/>
    <property type="molecule type" value="Genomic_DNA"/>
</dbReference>
<comment type="caution">
    <text evidence="2">The sequence shown here is derived from an EMBL/GenBank/DDBJ whole genome shotgun (WGS) entry which is preliminary data.</text>
</comment>
<organism evidence="2 3">
    <name type="scientific">Ilyodon furcidens</name>
    <name type="common">goldbreast splitfin</name>
    <dbReference type="NCBI Taxonomy" id="33524"/>
    <lineage>
        <taxon>Eukaryota</taxon>
        <taxon>Metazoa</taxon>
        <taxon>Chordata</taxon>
        <taxon>Craniata</taxon>
        <taxon>Vertebrata</taxon>
        <taxon>Euteleostomi</taxon>
        <taxon>Actinopterygii</taxon>
        <taxon>Neopterygii</taxon>
        <taxon>Teleostei</taxon>
        <taxon>Neoteleostei</taxon>
        <taxon>Acanthomorphata</taxon>
        <taxon>Ovalentaria</taxon>
        <taxon>Atherinomorphae</taxon>
        <taxon>Cyprinodontiformes</taxon>
        <taxon>Goodeidae</taxon>
        <taxon>Ilyodon</taxon>
    </lineage>
</organism>
<feature type="region of interest" description="Disordered" evidence="1">
    <location>
        <begin position="99"/>
        <end position="118"/>
    </location>
</feature>
<proteinExistence type="predicted"/>
<accession>A0ABV0U917</accession>
<gene>
    <name evidence="2" type="ORF">ILYODFUR_027849</name>
</gene>
<keyword evidence="3" id="KW-1185">Reference proteome</keyword>